<dbReference type="EC" id="6.3.2.17" evidence="8"/>
<evidence type="ECO:0000256" key="19">
    <source>
        <dbReference type="ARBA" id="ARBA00047493"/>
    </source>
</evidence>
<keyword evidence="14" id="KW-0460">Magnesium</keyword>
<dbReference type="NCBIfam" id="NF008101">
    <property type="entry name" value="PRK10846.1"/>
    <property type="match status" value="1"/>
</dbReference>
<evidence type="ECO:0000256" key="11">
    <source>
        <dbReference type="ARBA" id="ARBA00022723"/>
    </source>
</evidence>
<evidence type="ECO:0000256" key="16">
    <source>
        <dbReference type="ARBA" id="ARBA00030048"/>
    </source>
</evidence>
<dbReference type="Gene3D" id="3.90.190.20">
    <property type="entry name" value="Mur ligase, C-terminal domain"/>
    <property type="match status" value="1"/>
</dbReference>
<name>A0A8J6TSX6_9GAMM</name>
<dbReference type="Pfam" id="PF02875">
    <property type="entry name" value="Mur_ligase_C"/>
    <property type="match status" value="1"/>
</dbReference>
<dbReference type="PANTHER" id="PTHR11136:SF0">
    <property type="entry name" value="DIHYDROFOLATE SYNTHETASE-RELATED"/>
    <property type="match status" value="1"/>
</dbReference>
<comment type="similarity">
    <text evidence="5 23">Belongs to the folylpolyglutamate synthase family.</text>
</comment>
<dbReference type="UniPathway" id="UPA00077">
    <property type="reaction ID" value="UER00157"/>
</dbReference>
<accession>A0A8J6TSX6</accession>
<keyword evidence="13 23" id="KW-0067">ATP-binding</keyword>
<comment type="caution">
    <text evidence="25">The sequence shown here is derived from an EMBL/GenBank/DDBJ whole genome shotgun (WGS) entry which is preliminary data.</text>
</comment>
<dbReference type="NCBIfam" id="TIGR01499">
    <property type="entry name" value="folC"/>
    <property type="match status" value="1"/>
</dbReference>
<reference evidence="25 26" key="1">
    <citation type="submission" date="2020-08" db="EMBL/GenBank/DDBJ databases">
        <title>Bridging the membrane lipid divide: bacteria of the FCB group superphylum have the potential to synthesize archaeal ether lipids.</title>
        <authorList>
            <person name="Villanueva L."/>
            <person name="Von Meijenfeldt F.A.B."/>
            <person name="Westbye A.B."/>
            <person name="Yadav S."/>
            <person name="Hopmans E.C."/>
            <person name="Dutilh B.E."/>
            <person name="Sinninghe Damste J.S."/>
        </authorList>
    </citation>
    <scope>NUCLEOTIDE SEQUENCE [LARGE SCALE GENOMIC DNA]</scope>
    <source>
        <strain evidence="25">NIOZ-UU100</strain>
    </source>
</reference>
<evidence type="ECO:0000259" key="24">
    <source>
        <dbReference type="Pfam" id="PF02875"/>
    </source>
</evidence>
<dbReference type="InterPro" id="IPR036565">
    <property type="entry name" value="Mur-like_cat_sf"/>
</dbReference>
<dbReference type="GO" id="GO:0005524">
    <property type="term" value="F:ATP binding"/>
    <property type="evidence" value="ECO:0007669"/>
    <property type="project" value="UniProtKB-KW"/>
</dbReference>
<evidence type="ECO:0000256" key="1">
    <source>
        <dbReference type="ARBA" id="ARBA00001946"/>
    </source>
</evidence>
<evidence type="ECO:0000256" key="14">
    <source>
        <dbReference type="ARBA" id="ARBA00022842"/>
    </source>
</evidence>
<keyword evidence="12 23" id="KW-0547">Nucleotide-binding</keyword>
<dbReference type="GO" id="GO:0005737">
    <property type="term" value="C:cytoplasm"/>
    <property type="evidence" value="ECO:0007669"/>
    <property type="project" value="TreeGrafter"/>
</dbReference>
<evidence type="ECO:0000256" key="5">
    <source>
        <dbReference type="ARBA" id="ARBA00008276"/>
    </source>
</evidence>
<dbReference type="EC" id="6.3.2.12" evidence="7"/>
<comment type="catalytic activity">
    <reaction evidence="19">
        <text>(6S)-5,6,7,8-tetrahydrofolyl-(gamma-L-Glu)(n) + L-glutamate + ATP = (6S)-5,6,7,8-tetrahydrofolyl-(gamma-L-Glu)(n+1) + ADP + phosphate + H(+)</text>
        <dbReference type="Rhea" id="RHEA:10580"/>
        <dbReference type="Rhea" id="RHEA-COMP:14738"/>
        <dbReference type="Rhea" id="RHEA-COMP:14740"/>
        <dbReference type="ChEBI" id="CHEBI:15378"/>
        <dbReference type="ChEBI" id="CHEBI:29985"/>
        <dbReference type="ChEBI" id="CHEBI:30616"/>
        <dbReference type="ChEBI" id="CHEBI:43474"/>
        <dbReference type="ChEBI" id="CHEBI:141005"/>
        <dbReference type="ChEBI" id="CHEBI:456216"/>
        <dbReference type="EC" id="6.3.2.17"/>
    </reaction>
</comment>
<evidence type="ECO:0000256" key="18">
    <source>
        <dbReference type="ARBA" id="ARBA00032510"/>
    </source>
</evidence>
<evidence type="ECO:0000256" key="8">
    <source>
        <dbReference type="ARBA" id="ARBA00013025"/>
    </source>
</evidence>
<dbReference type="EMBL" id="JACNFK010000034">
    <property type="protein sequence ID" value="MBC8520113.1"/>
    <property type="molecule type" value="Genomic_DNA"/>
</dbReference>
<evidence type="ECO:0000256" key="23">
    <source>
        <dbReference type="PIRNR" id="PIRNR001563"/>
    </source>
</evidence>
<dbReference type="GO" id="GO:0046656">
    <property type="term" value="P:folic acid biosynthetic process"/>
    <property type="evidence" value="ECO:0007669"/>
    <property type="project" value="UniProtKB-KW"/>
</dbReference>
<evidence type="ECO:0000256" key="6">
    <source>
        <dbReference type="ARBA" id="ARBA00011245"/>
    </source>
</evidence>
<comment type="pathway">
    <text evidence="4">Cofactor biosynthesis; tetrahydrofolylpolyglutamate biosynthesis.</text>
</comment>
<sequence length="418" mass="45715">MRTLDEWLSWQETLHPEEIELGLERIRRVATRLNILSPEPKVVTVAGTNGKGSSIAILESIALAAGLRVGVYTSPHLLRYNERIRVNGKIVTDDLLCDSFEVVDEARQQESITYFEFGTLAALEIFRRQPLDLIVLEVGLGGRLDAVNIIDADVALLTTVDLDHQSWLGESREEIGREKAGIFRSGRAAVIGDFDIPLTVSDYARTVGVPLFKIGRDFCFVTDESGWSWRGSSDREIYHLPFPALYGEIQVQNSAAVLEVIEQLGWMDKIGEEKIAEGLSQSALMGRFQTIQHAPEVIVDVSHNPQAARTVAENLASTATDGKTIAVVAMLKDKELKVVIEALSPEIDQWMVAGLDVARGASSSEIEKVVVSTVGDSGVDSFETVQLAFESAIGLADSGDRIIVFGSFYTVAAVLDLQ</sequence>
<comment type="pathway">
    <text evidence="3">Cofactor biosynthesis; tetrahydrofolate biosynthesis; 7,8-dihydrofolate from 2-amino-4-hydroxy-6-hydroxymethyl-7,8-dihydropteridine diphosphate and 4-aminobenzoate: step 2/2.</text>
</comment>
<evidence type="ECO:0000256" key="22">
    <source>
        <dbReference type="ARBA" id="ARBA00049161"/>
    </source>
</evidence>
<keyword evidence="10 23" id="KW-0436">Ligase</keyword>
<proteinExistence type="inferred from homology"/>
<dbReference type="SUPFAM" id="SSF53623">
    <property type="entry name" value="MurD-like peptide ligases, catalytic domain"/>
    <property type="match status" value="1"/>
</dbReference>
<comment type="function">
    <text evidence="2">Functions in two distinct reactions of the de novo folate biosynthetic pathway. Catalyzes the addition of a glutamate residue to dihydropteroate (7,8-dihydropteroate or H2Pte) to form dihydrofolate (7,8-dihydrofolate monoglutamate or H2Pte-Glu). Also catalyzes successive additions of L-glutamate to tetrahydrofolate or 10-formyltetrahydrofolate or 5,10-methylenetetrahydrofolate, leading to folylpolyglutamate derivatives.</text>
</comment>
<dbReference type="GO" id="GO:0004326">
    <property type="term" value="F:tetrahydrofolylpolyglutamate synthase activity"/>
    <property type="evidence" value="ECO:0007669"/>
    <property type="project" value="UniProtKB-EC"/>
</dbReference>
<organism evidence="25 26">
    <name type="scientific">Candidatus Thiopontia autotrophica</name>
    <dbReference type="NCBI Taxonomy" id="2841688"/>
    <lineage>
        <taxon>Bacteria</taxon>
        <taxon>Pseudomonadati</taxon>
        <taxon>Pseudomonadota</taxon>
        <taxon>Gammaproteobacteria</taxon>
        <taxon>Candidatus Thiopontia</taxon>
    </lineage>
</organism>
<evidence type="ECO:0000256" key="10">
    <source>
        <dbReference type="ARBA" id="ARBA00022598"/>
    </source>
</evidence>
<dbReference type="FunFam" id="3.40.1190.10:FF:000004">
    <property type="entry name" value="Dihydrofolate synthase/folylpolyglutamate synthase"/>
    <property type="match status" value="1"/>
</dbReference>
<dbReference type="PANTHER" id="PTHR11136">
    <property type="entry name" value="FOLYLPOLYGLUTAMATE SYNTHASE-RELATED"/>
    <property type="match status" value="1"/>
</dbReference>
<comment type="catalytic activity">
    <reaction evidence="22">
        <text>7,8-dihydropteroate + L-glutamate + ATP = 7,8-dihydrofolate + ADP + phosphate + H(+)</text>
        <dbReference type="Rhea" id="RHEA:23584"/>
        <dbReference type="ChEBI" id="CHEBI:15378"/>
        <dbReference type="ChEBI" id="CHEBI:17839"/>
        <dbReference type="ChEBI" id="CHEBI:29985"/>
        <dbReference type="ChEBI" id="CHEBI:30616"/>
        <dbReference type="ChEBI" id="CHEBI:43474"/>
        <dbReference type="ChEBI" id="CHEBI:57451"/>
        <dbReference type="ChEBI" id="CHEBI:456216"/>
        <dbReference type="EC" id="6.3.2.12"/>
    </reaction>
</comment>
<dbReference type="Gene3D" id="3.40.1190.10">
    <property type="entry name" value="Mur-like, catalytic domain"/>
    <property type="match status" value="1"/>
</dbReference>
<protein>
    <recommendedName>
        <fullName evidence="9">Dihydrofolate synthase/folylpolyglutamate synthase</fullName>
        <ecNumber evidence="7">6.3.2.12</ecNumber>
        <ecNumber evidence="8">6.3.2.17</ecNumber>
    </recommendedName>
    <alternativeName>
        <fullName evidence="18">Folylpoly-gamma-glutamate synthetase-dihydrofolate synthetase</fullName>
    </alternativeName>
    <alternativeName>
        <fullName evidence="16">Folylpolyglutamate synthetase</fullName>
    </alternativeName>
    <alternativeName>
        <fullName evidence="17">Tetrahydrofolylpolyglutamate synthase</fullName>
    </alternativeName>
</protein>
<evidence type="ECO:0000256" key="9">
    <source>
        <dbReference type="ARBA" id="ARBA00019357"/>
    </source>
</evidence>
<dbReference type="SUPFAM" id="SSF53244">
    <property type="entry name" value="MurD-like peptide ligases, peptide-binding domain"/>
    <property type="match status" value="1"/>
</dbReference>
<dbReference type="Proteomes" id="UP000654401">
    <property type="component" value="Unassembled WGS sequence"/>
</dbReference>
<evidence type="ECO:0000256" key="13">
    <source>
        <dbReference type="ARBA" id="ARBA00022840"/>
    </source>
</evidence>
<dbReference type="InterPro" id="IPR036615">
    <property type="entry name" value="Mur_ligase_C_dom_sf"/>
</dbReference>
<evidence type="ECO:0000256" key="15">
    <source>
        <dbReference type="ARBA" id="ARBA00022909"/>
    </source>
</evidence>
<evidence type="ECO:0000256" key="12">
    <source>
        <dbReference type="ARBA" id="ARBA00022741"/>
    </source>
</evidence>
<dbReference type="AlphaFoldDB" id="A0A8J6TSX6"/>
<gene>
    <name evidence="25" type="primary">folC</name>
    <name evidence="25" type="ORF">H8D24_06885</name>
</gene>
<dbReference type="PIRSF" id="PIRSF001563">
    <property type="entry name" value="Folylpolyglu_synth"/>
    <property type="match status" value="1"/>
</dbReference>
<evidence type="ECO:0000256" key="17">
    <source>
        <dbReference type="ARBA" id="ARBA00030592"/>
    </source>
</evidence>
<dbReference type="GO" id="GO:0046654">
    <property type="term" value="P:tetrahydrofolate biosynthetic process"/>
    <property type="evidence" value="ECO:0007669"/>
    <property type="project" value="UniProtKB-UniPathway"/>
</dbReference>
<dbReference type="InterPro" id="IPR001645">
    <property type="entry name" value="Folylpolyglutamate_synth"/>
</dbReference>
<comment type="catalytic activity">
    <reaction evidence="21">
        <text>(6R)-5,10-methylenetetrahydrofolyl-(gamma-L-Glu)(n) + L-glutamate + ATP = (6R)-5,10-methylenetetrahydrofolyl-(gamma-L-Glu)(n+1) + ADP + phosphate + H(+)</text>
        <dbReference type="Rhea" id="RHEA:51912"/>
        <dbReference type="Rhea" id="RHEA-COMP:13257"/>
        <dbReference type="Rhea" id="RHEA-COMP:13258"/>
        <dbReference type="ChEBI" id="CHEBI:15378"/>
        <dbReference type="ChEBI" id="CHEBI:29985"/>
        <dbReference type="ChEBI" id="CHEBI:30616"/>
        <dbReference type="ChEBI" id="CHEBI:43474"/>
        <dbReference type="ChEBI" id="CHEBI:136572"/>
        <dbReference type="ChEBI" id="CHEBI:456216"/>
        <dbReference type="EC" id="6.3.2.17"/>
    </reaction>
</comment>
<dbReference type="GO" id="GO:0046872">
    <property type="term" value="F:metal ion binding"/>
    <property type="evidence" value="ECO:0007669"/>
    <property type="project" value="UniProtKB-KW"/>
</dbReference>
<keyword evidence="15" id="KW-0289">Folate biosynthesis</keyword>
<evidence type="ECO:0000256" key="4">
    <source>
        <dbReference type="ARBA" id="ARBA00005150"/>
    </source>
</evidence>
<keyword evidence="11" id="KW-0479">Metal-binding</keyword>
<dbReference type="InterPro" id="IPR004101">
    <property type="entry name" value="Mur_ligase_C"/>
</dbReference>
<evidence type="ECO:0000256" key="21">
    <source>
        <dbReference type="ARBA" id="ARBA00049035"/>
    </source>
</evidence>
<evidence type="ECO:0000256" key="7">
    <source>
        <dbReference type="ARBA" id="ARBA00013023"/>
    </source>
</evidence>
<comment type="catalytic activity">
    <reaction evidence="20">
        <text>10-formyltetrahydrofolyl-(gamma-L-Glu)(n) + L-glutamate + ATP = 10-formyltetrahydrofolyl-(gamma-L-Glu)(n+1) + ADP + phosphate + H(+)</text>
        <dbReference type="Rhea" id="RHEA:51904"/>
        <dbReference type="Rhea" id="RHEA-COMP:13088"/>
        <dbReference type="Rhea" id="RHEA-COMP:14300"/>
        <dbReference type="ChEBI" id="CHEBI:15378"/>
        <dbReference type="ChEBI" id="CHEBI:29985"/>
        <dbReference type="ChEBI" id="CHEBI:30616"/>
        <dbReference type="ChEBI" id="CHEBI:43474"/>
        <dbReference type="ChEBI" id="CHEBI:134413"/>
        <dbReference type="ChEBI" id="CHEBI:456216"/>
        <dbReference type="EC" id="6.3.2.17"/>
    </reaction>
</comment>
<evidence type="ECO:0000313" key="25">
    <source>
        <dbReference type="EMBL" id="MBC8520113.1"/>
    </source>
</evidence>
<feature type="domain" description="Mur ligase C-terminal" evidence="24">
    <location>
        <begin position="286"/>
        <end position="408"/>
    </location>
</feature>
<evidence type="ECO:0000256" key="3">
    <source>
        <dbReference type="ARBA" id="ARBA00004799"/>
    </source>
</evidence>
<comment type="cofactor">
    <cofactor evidence="1">
        <name>Mg(2+)</name>
        <dbReference type="ChEBI" id="CHEBI:18420"/>
    </cofactor>
</comment>
<evidence type="ECO:0000313" key="26">
    <source>
        <dbReference type="Proteomes" id="UP000654401"/>
    </source>
</evidence>
<evidence type="ECO:0000256" key="2">
    <source>
        <dbReference type="ARBA" id="ARBA00002714"/>
    </source>
</evidence>
<comment type="subunit">
    <text evidence="6">Monomer.</text>
</comment>
<dbReference type="GO" id="GO:0008841">
    <property type="term" value="F:dihydrofolate synthase activity"/>
    <property type="evidence" value="ECO:0007669"/>
    <property type="project" value="UniProtKB-EC"/>
</dbReference>
<evidence type="ECO:0000256" key="20">
    <source>
        <dbReference type="ARBA" id="ARBA00047808"/>
    </source>
</evidence>